<dbReference type="Proteomes" id="UP000323597">
    <property type="component" value="Chromosome A05"/>
</dbReference>
<dbReference type="EMBL" id="CM017640">
    <property type="protein sequence ID" value="TYJ35645.1"/>
    <property type="molecule type" value="Genomic_DNA"/>
</dbReference>
<evidence type="ECO:0000256" key="1">
    <source>
        <dbReference type="SAM" id="MobiDB-lite"/>
    </source>
</evidence>
<sequence>MLSNSPYSPFLFSRKAHLKLSAAPQNLIATNKARPSSSGNTMQLRRSWSRGRVHDRGAWTRGLGVMCRRVDVRGAGHTGVVRGGAGVACMEAVTKAAVAQGTFALGFPENY</sequence>
<gene>
    <name evidence="2" type="ORF">E1A91_A05G250700v1</name>
</gene>
<name>A0A5D2ZA55_GOSMU</name>
<dbReference type="AlphaFoldDB" id="A0A5D2ZA55"/>
<feature type="region of interest" description="Disordered" evidence="1">
    <location>
        <begin position="31"/>
        <end position="51"/>
    </location>
</feature>
<keyword evidence="3" id="KW-1185">Reference proteome</keyword>
<proteinExistence type="predicted"/>
<organism evidence="2 3">
    <name type="scientific">Gossypium mustelinum</name>
    <name type="common">Cotton</name>
    <name type="synonym">Gossypium caicoense</name>
    <dbReference type="NCBI Taxonomy" id="34275"/>
    <lineage>
        <taxon>Eukaryota</taxon>
        <taxon>Viridiplantae</taxon>
        <taxon>Streptophyta</taxon>
        <taxon>Embryophyta</taxon>
        <taxon>Tracheophyta</taxon>
        <taxon>Spermatophyta</taxon>
        <taxon>Magnoliopsida</taxon>
        <taxon>eudicotyledons</taxon>
        <taxon>Gunneridae</taxon>
        <taxon>Pentapetalae</taxon>
        <taxon>rosids</taxon>
        <taxon>malvids</taxon>
        <taxon>Malvales</taxon>
        <taxon>Malvaceae</taxon>
        <taxon>Malvoideae</taxon>
        <taxon>Gossypium</taxon>
    </lineage>
</organism>
<accession>A0A5D2ZA55</accession>
<reference evidence="2 3" key="1">
    <citation type="submission" date="2019-07" db="EMBL/GenBank/DDBJ databases">
        <title>WGS assembly of Gossypium mustelinum.</title>
        <authorList>
            <person name="Chen Z.J."/>
            <person name="Sreedasyam A."/>
            <person name="Ando A."/>
            <person name="Song Q."/>
            <person name="De L."/>
            <person name="Hulse-Kemp A."/>
            <person name="Ding M."/>
            <person name="Ye W."/>
            <person name="Kirkbride R."/>
            <person name="Jenkins J."/>
            <person name="Plott C."/>
            <person name="Lovell J."/>
            <person name="Lin Y.-M."/>
            <person name="Vaughn R."/>
            <person name="Liu B."/>
            <person name="Li W."/>
            <person name="Simpson S."/>
            <person name="Scheffler B."/>
            <person name="Saski C."/>
            <person name="Grover C."/>
            <person name="Hu G."/>
            <person name="Conover J."/>
            <person name="Carlson J."/>
            <person name="Shu S."/>
            <person name="Boston L."/>
            <person name="Williams M."/>
            <person name="Peterson D."/>
            <person name="Mcgee K."/>
            <person name="Jones D."/>
            <person name="Wendel J."/>
            <person name="Stelly D."/>
            <person name="Grimwood J."/>
            <person name="Schmutz J."/>
        </authorList>
    </citation>
    <scope>NUCLEOTIDE SEQUENCE [LARGE SCALE GENOMIC DNA]</scope>
    <source>
        <strain evidence="2">1408120.09</strain>
    </source>
</reference>
<evidence type="ECO:0000313" key="2">
    <source>
        <dbReference type="EMBL" id="TYJ35645.1"/>
    </source>
</evidence>
<feature type="compositionally biased region" description="Polar residues" evidence="1">
    <location>
        <begin position="31"/>
        <end position="46"/>
    </location>
</feature>
<evidence type="ECO:0000313" key="3">
    <source>
        <dbReference type="Proteomes" id="UP000323597"/>
    </source>
</evidence>
<protein>
    <submittedName>
        <fullName evidence="2">Uncharacterized protein</fullName>
    </submittedName>
</protein>